<organism evidence="3 4">
    <name type="scientific">Aspergillus clavatus (strain ATCC 1007 / CBS 513.65 / DSM 816 / NCTC 3887 / NRRL 1 / QM 1276 / 107)</name>
    <dbReference type="NCBI Taxonomy" id="344612"/>
    <lineage>
        <taxon>Eukaryota</taxon>
        <taxon>Fungi</taxon>
        <taxon>Dikarya</taxon>
        <taxon>Ascomycota</taxon>
        <taxon>Pezizomycotina</taxon>
        <taxon>Eurotiomycetes</taxon>
        <taxon>Eurotiomycetidae</taxon>
        <taxon>Eurotiales</taxon>
        <taxon>Aspergillaceae</taxon>
        <taxon>Aspergillus</taxon>
        <taxon>Aspergillus subgen. Fumigati</taxon>
    </lineage>
</organism>
<evidence type="ECO:0000256" key="2">
    <source>
        <dbReference type="SAM" id="Phobius"/>
    </source>
</evidence>
<keyword evidence="2" id="KW-0472">Membrane</keyword>
<reference evidence="3 4" key="1">
    <citation type="journal article" date="2008" name="PLoS Genet.">
        <title>Genomic islands in the pathogenic filamentous fungus Aspergillus fumigatus.</title>
        <authorList>
            <person name="Fedorova N.D."/>
            <person name="Khaldi N."/>
            <person name="Joardar V.S."/>
            <person name="Maiti R."/>
            <person name="Amedeo P."/>
            <person name="Anderson M.J."/>
            <person name="Crabtree J."/>
            <person name="Silva J.C."/>
            <person name="Badger J.H."/>
            <person name="Albarraq A."/>
            <person name="Angiuoli S."/>
            <person name="Bussey H."/>
            <person name="Bowyer P."/>
            <person name="Cotty P.J."/>
            <person name="Dyer P.S."/>
            <person name="Egan A."/>
            <person name="Galens K."/>
            <person name="Fraser-Liggett C.M."/>
            <person name="Haas B.J."/>
            <person name="Inman J.M."/>
            <person name="Kent R."/>
            <person name="Lemieux S."/>
            <person name="Malavazi I."/>
            <person name="Orvis J."/>
            <person name="Roemer T."/>
            <person name="Ronning C.M."/>
            <person name="Sundaram J.P."/>
            <person name="Sutton G."/>
            <person name="Turner G."/>
            <person name="Venter J.C."/>
            <person name="White O.R."/>
            <person name="Whitty B.R."/>
            <person name="Youngman P."/>
            <person name="Wolfe K.H."/>
            <person name="Goldman G.H."/>
            <person name="Wortman J.R."/>
            <person name="Jiang B."/>
            <person name="Denning D.W."/>
            <person name="Nierman W.C."/>
        </authorList>
    </citation>
    <scope>NUCLEOTIDE SEQUENCE [LARGE SCALE GENOMIC DNA]</scope>
    <source>
        <strain evidence="4">ATCC 1007 / CBS 513.65 / DSM 816 / NCTC 3887 / NRRL 1</strain>
    </source>
</reference>
<dbReference type="GeneID" id="4704476"/>
<dbReference type="RefSeq" id="XP_001272435.1">
    <property type="nucleotide sequence ID" value="XM_001272434.1"/>
</dbReference>
<proteinExistence type="predicted"/>
<dbReference type="KEGG" id="act:ACLA_066450"/>
<dbReference type="STRING" id="344612.A1CGC9"/>
<dbReference type="VEuPathDB" id="FungiDB:ACLA_066450"/>
<accession>A1CGC9</accession>
<evidence type="ECO:0000313" key="3">
    <source>
        <dbReference type="EMBL" id="EAW11009.1"/>
    </source>
</evidence>
<name>A1CGC9_ASPCL</name>
<gene>
    <name evidence="3" type="ORF">ACLA_066450</name>
</gene>
<feature type="transmembrane region" description="Helical" evidence="2">
    <location>
        <begin position="285"/>
        <end position="307"/>
    </location>
</feature>
<dbReference type="EMBL" id="DS027053">
    <property type="protein sequence ID" value="EAW11009.1"/>
    <property type="molecule type" value="Genomic_DNA"/>
</dbReference>
<keyword evidence="2" id="KW-0812">Transmembrane</keyword>
<dbReference type="AlphaFoldDB" id="A1CGC9"/>
<keyword evidence="4" id="KW-1185">Reference proteome</keyword>
<dbReference type="OMA" id="EIAWCPY"/>
<keyword evidence="2" id="KW-1133">Transmembrane helix</keyword>
<dbReference type="HOGENOM" id="CLU_877093_0_0_1"/>
<protein>
    <submittedName>
        <fullName evidence="3">Uncharacterized protein</fullName>
    </submittedName>
</protein>
<feature type="region of interest" description="Disordered" evidence="1">
    <location>
        <begin position="176"/>
        <end position="201"/>
    </location>
</feature>
<dbReference type="Proteomes" id="UP000006701">
    <property type="component" value="Unassembled WGS sequence"/>
</dbReference>
<dbReference type="OrthoDB" id="4499323at2759"/>
<sequence>MSQQAAAYIESHTRLSTWCDELEFLGFLLAELANPGALEAAGFQWHQAADLPVTVDILEESCVQPAGMLYRALGQKPAKRFRKWLVKSKEIRNHMAHHHAPTTAKLASLKEVRDQLSEQFECVIKTVAAFCGVREIRWCPYPSALKVSRGADTYRMEIISLAGGTDRLLSQRKRILEAPNQQPERVRPQGSGKAKDKSQQKPFQAFLKAQRRKAENERQVRARKEQISARKLRAVDQNFYQMRQLRLMQLDRLRSRMEHEEREWRVHRSILLQDTVRSSPADVDAVFAILALSSPFWLLGMLIHAMYEKYKILYGHD</sequence>
<evidence type="ECO:0000256" key="1">
    <source>
        <dbReference type="SAM" id="MobiDB-lite"/>
    </source>
</evidence>
<evidence type="ECO:0000313" key="4">
    <source>
        <dbReference type="Proteomes" id="UP000006701"/>
    </source>
</evidence>